<proteinExistence type="inferred from homology"/>
<evidence type="ECO:0000256" key="6">
    <source>
        <dbReference type="PIRSR" id="PIRSR604254-1"/>
    </source>
</evidence>
<keyword evidence="6" id="KW-0862">Zinc</keyword>
<evidence type="ECO:0000256" key="3">
    <source>
        <dbReference type="ARBA" id="ARBA00022692"/>
    </source>
</evidence>
<feature type="transmembrane region" description="Helical" evidence="7">
    <location>
        <begin position="89"/>
        <end position="108"/>
    </location>
</feature>
<keyword evidence="6" id="KW-0479">Metal-binding</keyword>
<keyword evidence="9" id="KW-1185">Reference proteome</keyword>
<feature type="transmembrane region" description="Helical" evidence="7">
    <location>
        <begin position="186"/>
        <end position="206"/>
    </location>
</feature>
<dbReference type="GeneTree" id="ENSGT00940000156451"/>
<sequence>MYFFKDEQDQLSEGFMGIAPLLQAHHAMEKMEEFVHKVWEGRWRVIPHDVLPDWLKDNDYLLHGHRPPMPSFRACFKSIFRIHTETGNIWTHLLGCLFFLCLGVFYMFRPNISFVAPVQEKVVIGMFFLGAILCLSFSWLFHTVYCHSEGVSRVFSKLDYSGIAFLIMGSFVPWLYYSFYCSPQPCFIYLMVICVLGISCITVSQWDRFATPQYRGVRAVIHLHSPVNVYYLIVVFFLKLKSYNFTYNQSIQIVKYIKRVVSNSNLNCVSKLTQVAALHV</sequence>
<evidence type="ECO:0000313" key="9">
    <source>
        <dbReference type="Proteomes" id="UP000694620"/>
    </source>
</evidence>
<dbReference type="PANTHER" id="PTHR20855">
    <property type="entry name" value="ADIPOR/PROGESTIN RECEPTOR-RELATED"/>
    <property type="match status" value="1"/>
</dbReference>
<evidence type="ECO:0000256" key="5">
    <source>
        <dbReference type="ARBA" id="ARBA00023136"/>
    </source>
</evidence>
<keyword evidence="4 7" id="KW-1133">Transmembrane helix</keyword>
<dbReference type="PANTHER" id="PTHR20855:SF33">
    <property type="entry name" value="ADIPONECTIN RECEPTOR PROTEIN 2"/>
    <property type="match status" value="1"/>
</dbReference>
<feature type="transmembrane region" description="Helical" evidence="7">
    <location>
        <begin position="218"/>
        <end position="238"/>
    </location>
</feature>
<organism evidence="8 9">
    <name type="scientific">Erpetoichthys calabaricus</name>
    <name type="common">Rope fish</name>
    <name type="synonym">Calamoichthys calabaricus</name>
    <dbReference type="NCBI Taxonomy" id="27687"/>
    <lineage>
        <taxon>Eukaryota</taxon>
        <taxon>Metazoa</taxon>
        <taxon>Chordata</taxon>
        <taxon>Craniata</taxon>
        <taxon>Vertebrata</taxon>
        <taxon>Euteleostomi</taxon>
        <taxon>Actinopterygii</taxon>
        <taxon>Polypteriformes</taxon>
        <taxon>Polypteridae</taxon>
        <taxon>Erpetoichthys</taxon>
    </lineage>
</organism>
<dbReference type="GO" id="GO:0033211">
    <property type="term" value="P:adiponectin-activated signaling pathway"/>
    <property type="evidence" value="ECO:0007669"/>
    <property type="project" value="TreeGrafter"/>
</dbReference>
<comment type="subcellular location">
    <subcellularLocation>
        <location evidence="1">Membrane</location>
        <topology evidence="1">Multi-pass membrane protein</topology>
    </subcellularLocation>
</comment>
<feature type="transmembrane region" description="Helical" evidence="7">
    <location>
        <begin position="120"/>
        <end position="140"/>
    </location>
</feature>
<evidence type="ECO:0000256" key="4">
    <source>
        <dbReference type="ARBA" id="ARBA00022989"/>
    </source>
</evidence>
<reference evidence="8" key="1">
    <citation type="submission" date="2025-08" db="UniProtKB">
        <authorList>
            <consortium name="Ensembl"/>
        </authorList>
    </citation>
    <scope>IDENTIFICATION</scope>
</reference>
<name>A0A8C4SYZ0_ERPCA</name>
<dbReference type="GO" id="GO:0038023">
    <property type="term" value="F:signaling receptor activity"/>
    <property type="evidence" value="ECO:0007669"/>
    <property type="project" value="TreeGrafter"/>
</dbReference>
<dbReference type="AlphaFoldDB" id="A0A8C4SYZ0"/>
<dbReference type="InterPro" id="IPR004254">
    <property type="entry name" value="AdipoR/HlyIII-related"/>
</dbReference>
<comment type="similarity">
    <text evidence="2">Belongs to the ADIPOR family.</text>
</comment>
<keyword evidence="5 7" id="KW-0472">Membrane</keyword>
<evidence type="ECO:0000256" key="1">
    <source>
        <dbReference type="ARBA" id="ARBA00004141"/>
    </source>
</evidence>
<evidence type="ECO:0000256" key="2">
    <source>
        <dbReference type="ARBA" id="ARBA00007018"/>
    </source>
</evidence>
<evidence type="ECO:0000313" key="8">
    <source>
        <dbReference type="Ensembl" id="ENSECRP00000024423.1"/>
    </source>
</evidence>
<protein>
    <submittedName>
        <fullName evidence="8">Adiponectin receptor 2</fullName>
    </submittedName>
</protein>
<reference evidence="8" key="2">
    <citation type="submission" date="2025-09" db="UniProtKB">
        <authorList>
            <consortium name="Ensembl"/>
        </authorList>
    </citation>
    <scope>IDENTIFICATION</scope>
</reference>
<dbReference type="Pfam" id="PF03006">
    <property type="entry name" value="HlyIII"/>
    <property type="match status" value="1"/>
</dbReference>
<feature type="binding site" evidence="6">
    <location>
        <position position="142"/>
    </location>
    <ligand>
        <name>Zn(2+)</name>
        <dbReference type="ChEBI" id="CHEBI:29105"/>
    </ligand>
</feature>
<dbReference type="Proteomes" id="UP000694620">
    <property type="component" value="Unassembled WGS sequence"/>
</dbReference>
<accession>A0A8C4SYZ0</accession>
<feature type="transmembrane region" description="Helical" evidence="7">
    <location>
        <begin position="160"/>
        <end position="179"/>
    </location>
</feature>
<dbReference type="GO" id="GO:0005886">
    <property type="term" value="C:plasma membrane"/>
    <property type="evidence" value="ECO:0007669"/>
    <property type="project" value="TreeGrafter"/>
</dbReference>
<keyword evidence="3 7" id="KW-0812">Transmembrane</keyword>
<evidence type="ECO:0000256" key="7">
    <source>
        <dbReference type="SAM" id="Phobius"/>
    </source>
</evidence>
<dbReference type="Ensembl" id="ENSECRT00000024957.1">
    <property type="protein sequence ID" value="ENSECRP00000024423.1"/>
    <property type="gene ID" value="ENSECRG00000015681.1"/>
</dbReference>
<dbReference type="GO" id="GO:0046872">
    <property type="term" value="F:metal ion binding"/>
    <property type="evidence" value="ECO:0007669"/>
    <property type="project" value="UniProtKB-KW"/>
</dbReference>